<keyword evidence="1" id="KW-0378">Hydrolase</keyword>
<dbReference type="InterPro" id="IPR050114">
    <property type="entry name" value="UPF0173_UPF0282_UlaG_hydrolase"/>
</dbReference>
<comment type="caution">
    <text evidence="3">The sequence shown here is derived from an EMBL/GenBank/DDBJ whole genome shotgun (WGS) entry which is preliminary data.</text>
</comment>
<evidence type="ECO:0000256" key="1">
    <source>
        <dbReference type="ARBA" id="ARBA00022801"/>
    </source>
</evidence>
<proteinExistence type="predicted"/>
<reference evidence="4" key="1">
    <citation type="submission" date="2018-12" db="EMBL/GenBank/DDBJ databases">
        <title>Tengunoibacter tsumagoiensis gen. nov., sp. nov., Dictyobacter kobayashii sp. nov., D. alpinus sp. nov., and D. joshuensis sp. nov. and description of Dictyobacteraceae fam. nov. within the order Ktedonobacterales isolated from Tengu-no-mugimeshi.</title>
        <authorList>
            <person name="Wang C.M."/>
            <person name="Zheng Y."/>
            <person name="Sakai Y."/>
            <person name="Toyoda A."/>
            <person name="Minakuchi Y."/>
            <person name="Abe K."/>
            <person name="Yokota A."/>
            <person name="Yabe S."/>
        </authorList>
    </citation>
    <scope>NUCLEOTIDE SEQUENCE [LARGE SCALE GENOMIC DNA]</scope>
    <source>
        <strain evidence="4">Uno16</strain>
    </source>
</reference>
<dbReference type="AlphaFoldDB" id="A0A402BCL1"/>
<dbReference type="PANTHER" id="PTHR43546:SF9">
    <property type="entry name" value="L-ASCORBATE-6-PHOSPHATE LACTONASE ULAG-RELATED"/>
    <property type="match status" value="1"/>
</dbReference>
<organism evidence="3 4">
    <name type="scientific">Dictyobacter alpinus</name>
    <dbReference type="NCBI Taxonomy" id="2014873"/>
    <lineage>
        <taxon>Bacteria</taxon>
        <taxon>Bacillati</taxon>
        <taxon>Chloroflexota</taxon>
        <taxon>Ktedonobacteria</taxon>
        <taxon>Ktedonobacterales</taxon>
        <taxon>Dictyobacteraceae</taxon>
        <taxon>Dictyobacter</taxon>
    </lineage>
</organism>
<gene>
    <name evidence="3" type="ORF">KDA_46070</name>
</gene>
<dbReference type="GO" id="GO:0016787">
    <property type="term" value="F:hydrolase activity"/>
    <property type="evidence" value="ECO:0007669"/>
    <property type="project" value="UniProtKB-KW"/>
</dbReference>
<dbReference type="InterPro" id="IPR001279">
    <property type="entry name" value="Metallo-B-lactamas"/>
</dbReference>
<dbReference type="InterPro" id="IPR036866">
    <property type="entry name" value="RibonucZ/Hydroxyglut_hydro"/>
</dbReference>
<evidence type="ECO:0000259" key="2">
    <source>
        <dbReference type="Pfam" id="PF12706"/>
    </source>
</evidence>
<dbReference type="Gene3D" id="3.60.15.10">
    <property type="entry name" value="Ribonuclease Z/Hydroxyacylglutathione hydrolase-like"/>
    <property type="match status" value="1"/>
</dbReference>
<dbReference type="SUPFAM" id="SSF56281">
    <property type="entry name" value="Metallo-hydrolase/oxidoreductase"/>
    <property type="match status" value="1"/>
</dbReference>
<dbReference type="EMBL" id="BIFT01000001">
    <property type="protein sequence ID" value="GCE29123.1"/>
    <property type="molecule type" value="Genomic_DNA"/>
</dbReference>
<dbReference type="Proteomes" id="UP000287171">
    <property type="component" value="Unassembled WGS sequence"/>
</dbReference>
<name>A0A402BCL1_9CHLR</name>
<protein>
    <recommendedName>
        <fullName evidence="2">Metallo-beta-lactamase domain-containing protein</fullName>
    </recommendedName>
</protein>
<dbReference type="RefSeq" id="WP_126629261.1">
    <property type="nucleotide sequence ID" value="NZ_BIFT01000001.1"/>
</dbReference>
<feature type="domain" description="Metallo-beta-lactamase" evidence="2">
    <location>
        <begin position="18"/>
        <end position="218"/>
    </location>
</feature>
<keyword evidence="4" id="KW-1185">Reference proteome</keyword>
<accession>A0A402BCL1</accession>
<dbReference type="Pfam" id="PF12706">
    <property type="entry name" value="Lactamase_B_2"/>
    <property type="match status" value="1"/>
</dbReference>
<evidence type="ECO:0000313" key="4">
    <source>
        <dbReference type="Proteomes" id="UP000287171"/>
    </source>
</evidence>
<dbReference type="OrthoDB" id="9805728at2"/>
<evidence type="ECO:0000313" key="3">
    <source>
        <dbReference type="EMBL" id="GCE29123.1"/>
    </source>
</evidence>
<dbReference type="PANTHER" id="PTHR43546">
    <property type="entry name" value="UPF0173 METAL-DEPENDENT HYDROLASE MJ1163-RELATED"/>
    <property type="match status" value="1"/>
</dbReference>
<sequence>MQIHFLRHTTFVLTINDRNIIIDPMLSPARAMDPIRNAGNDWRIPMVELPLTEAELHQVIQHIDAVMVTHTHMDHWDAAARELLPKQLPVFCQPEDQVAIEQAGFSQVRPVTEQLVWQGIQISLTGGQHGSGELGKMMGPVSGFVLKADNSPALYIAGDSIWCPEVKQALAQFAPEVVVLNTGAATYVTGGGPITMNEDDVCSVCRAVPAAQVVAVHMETVNHCLLSRAALRTRMQAEDLAQQVLIPDDGEKLAF</sequence>